<dbReference type="AlphaFoldDB" id="A0A5Q4ZQ75"/>
<feature type="domain" description="Glycosyl transferase family 1" evidence="1">
    <location>
        <begin position="165"/>
        <end position="315"/>
    </location>
</feature>
<reference evidence="2" key="1">
    <citation type="submission" date="2019-09" db="EMBL/GenBank/DDBJ databases">
        <authorList>
            <person name="Hjerde E."/>
        </authorList>
    </citation>
    <scope>NUCLEOTIDE SEQUENCE</scope>
    <source>
        <strain evidence="2">06/09/160</strain>
    </source>
</reference>
<dbReference type="SUPFAM" id="SSF53756">
    <property type="entry name" value="UDP-Glycosyltransferase/glycogen phosphorylase"/>
    <property type="match status" value="1"/>
</dbReference>
<dbReference type="PANTHER" id="PTHR45947">
    <property type="entry name" value="SULFOQUINOVOSYL TRANSFERASE SQD2"/>
    <property type="match status" value="1"/>
</dbReference>
<dbReference type="PANTHER" id="PTHR45947:SF3">
    <property type="entry name" value="SULFOQUINOVOSYL TRANSFERASE SQD2"/>
    <property type="match status" value="1"/>
</dbReference>
<evidence type="ECO:0000259" key="1">
    <source>
        <dbReference type="Pfam" id="PF00534"/>
    </source>
</evidence>
<accession>A0A5Q4ZQ75</accession>
<dbReference type="EMBL" id="LR721750">
    <property type="protein sequence ID" value="VVV02808.1"/>
    <property type="molecule type" value="Genomic_DNA"/>
</dbReference>
<dbReference type="CDD" id="cd03801">
    <property type="entry name" value="GT4_PimA-like"/>
    <property type="match status" value="1"/>
</dbReference>
<dbReference type="Pfam" id="PF00534">
    <property type="entry name" value="Glycos_transf_1"/>
    <property type="match status" value="1"/>
</dbReference>
<dbReference type="GO" id="GO:0016757">
    <property type="term" value="F:glycosyltransferase activity"/>
    <property type="evidence" value="ECO:0007669"/>
    <property type="project" value="InterPro"/>
</dbReference>
<proteinExistence type="predicted"/>
<sequence>MKIYHVNLARGFSGGEQQTLALIKQHQKEKQPFAVIALANSPFYKAVSDSGCEVITVHHYVLGHTISLPQDAVLHVHEGHAIYWAAIQHKITRTPYIITRRLDNPIKKKWLSTYAYSHAETVVGISTRVSEVVKERLPTQHVVTIPDSPVTYPVDQDRVTTIKTQFNDKFLVIQAGNMIPHKGFDVTVNAAKKLKDSRIHICLLGDGKQRLELEEQAKELTNISFMGKQHNMGDWFAAADLLVHPSYTEGLGSVILEGMGSNLPAIGSRAGGIPDIIEHEKSGLLIEPGNSTELALRIEQVANDNSLRNQLIEGGCKKLSSFMIEHTASLYFNVYQRALPHD</sequence>
<protein>
    <submittedName>
        <fullName evidence="2">N-acetyl-alpha-D-glucosaminyl L-malate synthase</fullName>
    </submittedName>
</protein>
<dbReference type="Gene3D" id="3.40.50.2000">
    <property type="entry name" value="Glycogen Phosphorylase B"/>
    <property type="match status" value="2"/>
</dbReference>
<dbReference type="InterPro" id="IPR050194">
    <property type="entry name" value="Glycosyltransferase_grp1"/>
</dbReference>
<evidence type="ECO:0000313" key="2">
    <source>
        <dbReference type="EMBL" id="VVV02808.1"/>
    </source>
</evidence>
<dbReference type="InterPro" id="IPR001296">
    <property type="entry name" value="Glyco_trans_1"/>
</dbReference>
<name>A0A5Q4ZQ75_9GAMM</name>
<organism evidence="2">
    <name type="scientific">Aliivibrio wodanis</name>
    <dbReference type="NCBI Taxonomy" id="80852"/>
    <lineage>
        <taxon>Bacteria</taxon>
        <taxon>Pseudomonadati</taxon>
        <taxon>Pseudomonadota</taxon>
        <taxon>Gammaproteobacteria</taxon>
        <taxon>Vibrionales</taxon>
        <taxon>Vibrionaceae</taxon>
        <taxon>Aliivibrio</taxon>
    </lineage>
</organism>
<gene>
    <name evidence="2" type="primary">bshA_1</name>
    <name evidence="2" type="ORF">AW0309160_00133</name>
</gene>